<keyword evidence="8 12" id="KW-1133">Transmembrane helix</keyword>
<keyword evidence="6" id="KW-0479">Metal-binding</keyword>
<feature type="transmembrane region" description="Helical" evidence="12">
    <location>
        <begin position="195"/>
        <end position="215"/>
    </location>
</feature>
<sequence length="224" mass="24534">MADEERRPPGTSEEDPLLGSAGDASQQEGKPLYYNLIIVWGSVFSHDLMLFSAHPLLNSAAVLFFIQGILILQPTHTAKQKKHGTLTHAALNDIALLAAIAGLVIIEYNKIKDGNPHFESPHAILGILTYIMVLLQAIVGVTQYFTPGLYGGEEKAKALYKYHRVWGYVTLVVMLATLCAATQTTFGEKYLEMQLWAVVTASVIVLVGVVPRVRLSKFGWIAGK</sequence>
<feature type="transmembrane region" description="Helical" evidence="12">
    <location>
        <begin position="94"/>
        <end position="111"/>
    </location>
</feature>
<dbReference type="InterPro" id="IPR006593">
    <property type="entry name" value="Cyt_b561/ferric_Rdtase_TM"/>
</dbReference>
<dbReference type="GO" id="GO:0046872">
    <property type="term" value="F:metal ion binding"/>
    <property type="evidence" value="ECO:0007669"/>
    <property type="project" value="UniProtKB-KW"/>
</dbReference>
<evidence type="ECO:0000256" key="2">
    <source>
        <dbReference type="ARBA" id="ARBA00004141"/>
    </source>
</evidence>
<evidence type="ECO:0000313" key="15">
    <source>
        <dbReference type="Proteomes" id="UP001271007"/>
    </source>
</evidence>
<dbReference type="PANTHER" id="PTHR15422">
    <property type="entry name" value="OS05G0565100 PROTEIN"/>
    <property type="match status" value="1"/>
</dbReference>
<dbReference type="Pfam" id="PF03188">
    <property type="entry name" value="Cytochrom_B561"/>
    <property type="match status" value="1"/>
</dbReference>
<evidence type="ECO:0000313" key="14">
    <source>
        <dbReference type="EMBL" id="KAK3052762.1"/>
    </source>
</evidence>
<evidence type="ECO:0000256" key="12">
    <source>
        <dbReference type="SAM" id="Phobius"/>
    </source>
</evidence>
<dbReference type="EMBL" id="JAWDJX010000019">
    <property type="protein sequence ID" value="KAK3052762.1"/>
    <property type="molecule type" value="Genomic_DNA"/>
</dbReference>
<evidence type="ECO:0000256" key="11">
    <source>
        <dbReference type="SAM" id="MobiDB-lite"/>
    </source>
</evidence>
<keyword evidence="4" id="KW-0349">Heme</keyword>
<keyword evidence="3" id="KW-0813">Transport</keyword>
<keyword evidence="15" id="KW-1185">Reference proteome</keyword>
<comment type="cofactor">
    <cofactor evidence="1">
        <name>heme b</name>
        <dbReference type="ChEBI" id="CHEBI:60344"/>
    </cofactor>
</comment>
<feature type="transmembrane region" description="Helical" evidence="12">
    <location>
        <begin position="165"/>
        <end position="183"/>
    </location>
</feature>
<evidence type="ECO:0000256" key="4">
    <source>
        <dbReference type="ARBA" id="ARBA00022617"/>
    </source>
</evidence>
<keyword evidence="5 12" id="KW-0812">Transmembrane</keyword>
<evidence type="ECO:0000256" key="7">
    <source>
        <dbReference type="ARBA" id="ARBA00022982"/>
    </source>
</evidence>
<evidence type="ECO:0000256" key="6">
    <source>
        <dbReference type="ARBA" id="ARBA00022723"/>
    </source>
</evidence>
<evidence type="ECO:0000256" key="5">
    <source>
        <dbReference type="ARBA" id="ARBA00022692"/>
    </source>
</evidence>
<dbReference type="SMART" id="SM00665">
    <property type="entry name" value="B561"/>
    <property type="match status" value="1"/>
</dbReference>
<comment type="caution">
    <text evidence="14">The sequence shown here is derived from an EMBL/GenBank/DDBJ whole genome shotgun (WGS) entry which is preliminary data.</text>
</comment>
<evidence type="ECO:0000256" key="10">
    <source>
        <dbReference type="ARBA" id="ARBA00023136"/>
    </source>
</evidence>
<dbReference type="Proteomes" id="UP001271007">
    <property type="component" value="Unassembled WGS sequence"/>
</dbReference>
<feature type="transmembrane region" description="Helical" evidence="12">
    <location>
        <begin position="123"/>
        <end position="145"/>
    </location>
</feature>
<evidence type="ECO:0000259" key="13">
    <source>
        <dbReference type="PROSITE" id="PS50939"/>
    </source>
</evidence>
<keyword evidence="9" id="KW-0408">Iron</keyword>
<keyword evidence="7" id="KW-0249">Electron transport</keyword>
<dbReference type="PROSITE" id="PS50939">
    <property type="entry name" value="CYTOCHROME_B561"/>
    <property type="match status" value="1"/>
</dbReference>
<dbReference type="AlphaFoldDB" id="A0AAJ0DF61"/>
<dbReference type="CDD" id="cd08761">
    <property type="entry name" value="Cyt_b561_CYB561D2_like"/>
    <property type="match status" value="1"/>
</dbReference>
<keyword evidence="10 12" id="KW-0472">Membrane</keyword>
<reference evidence="14" key="1">
    <citation type="submission" date="2023-04" db="EMBL/GenBank/DDBJ databases">
        <title>Black Yeasts Isolated from many extreme environments.</title>
        <authorList>
            <person name="Coleine C."/>
            <person name="Stajich J.E."/>
            <person name="Selbmann L."/>
        </authorList>
    </citation>
    <scope>NUCLEOTIDE SEQUENCE</scope>
    <source>
        <strain evidence="14">CCFEE 5312</strain>
    </source>
</reference>
<gene>
    <name evidence="14" type="ORF">LTR09_006245</name>
</gene>
<protein>
    <recommendedName>
        <fullName evidence="13">Cytochrome b561 domain-containing protein</fullName>
    </recommendedName>
</protein>
<dbReference type="PANTHER" id="PTHR15422:SF45">
    <property type="entry name" value="CYTOCHROME B561 DOMAIN-CONTAINING PROTEIN"/>
    <property type="match status" value="1"/>
</dbReference>
<evidence type="ECO:0000256" key="9">
    <source>
        <dbReference type="ARBA" id="ARBA00023004"/>
    </source>
</evidence>
<dbReference type="InterPro" id="IPR045150">
    <property type="entry name" value="CYB561D1/2"/>
</dbReference>
<name>A0AAJ0DF61_9PEZI</name>
<evidence type="ECO:0000256" key="8">
    <source>
        <dbReference type="ARBA" id="ARBA00022989"/>
    </source>
</evidence>
<feature type="domain" description="Cytochrome b561" evidence="13">
    <location>
        <begin position="20"/>
        <end position="216"/>
    </location>
</feature>
<dbReference type="GO" id="GO:0016020">
    <property type="term" value="C:membrane"/>
    <property type="evidence" value="ECO:0007669"/>
    <property type="project" value="UniProtKB-SubCell"/>
</dbReference>
<comment type="subcellular location">
    <subcellularLocation>
        <location evidence="2">Membrane</location>
        <topology evidence="2">Multi-pass membrane protein</topology>
    </subcellularLocation>
</comment>
<feature type="region of interest" description="Disordered" evidence="11">
    <location>
        <begin position="1"/>
        <end position="25"/>
    </location>
</feature>
<proteinExistence type="predicted"/>
<dbReference type="GO" id="GO:0140575">
    <property type="term" value="F:transmembrane monodehydroascorbate reductase activity"/>
    <property type="evidence" value="ECO:0007669"/>
    <property type="project" value="InterPro"/>
</dbReference>
<feature type="transmembrane region" description="Helical" evidence="12">
    <location>
        <begin position="56"/>
        <end position="73"/>
    </location>
</feature>
<evidence type="ECO:0000256" key="3">
    <source>
        <dbReference type="ARBA" id="ARBA00022448"/>
    </source>
</evidence>
<evidence type="ECO:0000256" key="1">
    <source>
        <dbReference type="ARBA" id="ARBA00001970"/>
    </source>
</evidence>
<accession>A0AAJ0DF61</accession>
<organism evidence="14 15">
    <name type="scientific">Extremus antarcticus</name>
    <dbReference type="NCBI Taxonomy" id="702011"/>
    <lineage>
        <taxon>Eukaryota</taxon>
        <taxon>Fungi</taxon>
        <taxon>Dikarya</taxon>
        <taxon>Ascomycota</taxon>
        <taxon>Pezizomycotina</taxon>
        <taxon>Dothideomycetes</taxon>
        <taxon>Dothideomycetidae</taxon>
        <taxon>Mycosphaerellales</taxon>
        <taxon>Extremaceae</taxon>
        <taxon>Extremus</taxon>
    </lineage>
</organism>
<dbReference type="Gene3D" id="1.20.120.1770">
    <property type="match status" value="1"/>
</dbReference>